<organism evidence="1">
    <name type="scientific">uncultured marine phage</name>
    <dbReference type="NCBI Taxonomy" id="707152"/>
    <lineage>
        <taxon>Viruses</taxon>
        <taxon>environmental samples</taxon>
    </lineage>
</organism>
<proteinExistence type="predicted"/>
<reference evidence="1" key="1">
    <citation type="submission" date="2021-06" db="EMBL/GenBank/DDBJ databases">
        <authorList>
            <person name="Gannon L."/>
            <person name="Redgwell R T."/>
            <person name="Michniewski S."/>
            <person name="Harrison D C."/>
            <person name="Millard A."/>
        </authorList>
    </citation>
    <scope>NUCLEOTIDE SEQUENCE</scope>
</reference>
<accession>A0A8D9FSC0</accession>
<sequence>MIEEFKKVWGKEIYIEKEKQYKGIEVKLKKSDLEGVIESLWLPKIDEKSKIRKNDLYLVNWTNGKKGIVELKDLEYK</sequence>
<protein>
    <submittedName>
        <fullName evidence="1">Uncharacterized protein</fullName>
    </submittedName>
</protein>
<gene>
    <name evidence="1" type="ORF">SLAVMIC_00670</name>
</gene>
<evidence type="ECO:0000313" key="1">
    <source>
        <dbReference type="EMBL" id="CAG7581102.1"/>
    </source>
</evidence>
<dbReference type="EMBL" id="OU342829">
    <property type="protein sequence ID" value="CAG7581102.1"/>
    <property type="molecule type" value="Genomic_DNA"/>
</dbReference>
<name>A0A8D9FSC0_9VIRU</name>